<keyword evidence="2" id="KW-1185">Reference proteome</keyword>
<dbReference type="SUPFAM" id="SSF52540">
    <property type="entry name" value="P-loop containing nucleoside triphosphate hydrolases"/>
    <property type="match status" value="1"/>
</dbReference>
<comment type="caution">
    <text evidence="1">The sequence shown here is derived from an EMBL/GenBank/DDBJ whole genome shotgun (WGS) entry which is preliminary data.</text>
</comment>
<protein>
    <recommendedName>
        <fullName evidence="3">AAA+ ATPase domain-containing protein</fullName>
    </recommendedName>
</protein>
<dbReference type="RefSeq" id="WP_386104592.1">
    <property type="nucleotide sequence ID" value="NZ_JBHTJR010000014.1"/>
</dbReference>
<dbReference type="Proteomes" id="UP001597062">
    <property type="component" value="Unassembled WGS sequence"/>
</dbReference>
<dbReference type="InterPro" id="IPR027417">
    <property type="entry name" value="P-loop_NTPase"/>
</dbReference>
<sequence length="739" mass="85487">MSYHNLNNPYDFANPVTEQKLFAGRSTQLREIRYYLNHGIKTNKPINLSLIGDRAAGKTSLLNMIEIEAEKLGFLTVRIDLDEGDKESQLQFFYKIFDSIFNSAINQDYFGGVSGAIFDEYLNQTSAYTVAKDIALRPFLFPVQFAKAMDAGRTDVITSENNFKRDLETINKEVNKSIILLFDECNVLSESRVLLEKIRNIFMNKTNYMLVFTGTKELFPVIDDIFSPIIRQFKKITVDEYKDIEETEICVNKPLLDIGIEPSDIFDNATYKELHNISEGKPYEIQLICHNMFKKIQEGIVDSMTLNHSVLEDVRLELETSQDLAKRPKLYEIKSLNKRDLQNLNYLSKSLKRSNSTQIVNLEYLVYGNERVEREDLQLSLHKFLQRGILIDNKEGNLDFFGDDFDKLYTKYFARETGVQFEFNYYNLIPNYYRAIKDVCSATNSFLSFSRNNNAVHETIDYLSGKTTSITPDFNTISTLYAKFFAFNKQEIHHLELSFNLDGSDFYIHLFFEDDEQLLKAQQFQESFVQRITETDTNIALLNSSLNTINFTTKEVLVSKLKALKSNNLIKEAVKFHGIRFPIEHLVENDNAHQDNVLAHCEAIWELDFNQTQNFCALDHYNVVNLGYIFMINMRIEEAKMCFAHVLSSVEYNSFHISLNQFNSAVLEIMEGNFDNIQKNMDAVIFYAKEYEENTKTVDSTVCSCLFVPIKSADNSIIFKEIENPELIETAKAVKKSFN</sequence>
<dbReference type="Gene3D" id="3.40.50.300">
    <property type="entry name" value="P-loop containing nucleotide triphosphate hydrolases"/>
    <property type="match status" value="1"/>
</dbReference>
<name>A0ABW3JN07_9FLAO</name>
<reference evidence="2" key="1">
    <citation type="journal article" date="2019" name="Int. J. Syst. Evol. Microbiol.">
        <title>The Global Catalogue of Microorganisms (GCM) 10K type strain sequencing project: providing services to taxonomists for standard genome sequencing and annotation.</title>
        <authorList>
            <consortium name="The Broad Institute Genomics Platform"/>
            <consortium name="The Broad Institute Genome Sequencing Center for Infectious Disease"/>
            <person name="Wu L."/>
            <person name="Ma J."/>
        </authorList>
    </citation>
    <scope>NUCLEOTIDE SEQUENCE [LARGE SCALE GENOMIC DNA]</scope>
    <source>
        <strain evidence="2">CCUG 60527</strain>
    </source>
</reference>
<evidence type="ECO:0000313" key="1">
    <source>
        <dbReference type="EMBL" id="MFD0991875.1"/>
    </source>
</evidence>
<accession>A0ABW3JN07</accession>
<gene>
    <name evidence="1" type="ORF">ACFQ1U_01540</name>
</gene>
<proteinExistence type="predicted"/>
<evidence type="ECO:0008006" key="3">
    <source>
        <dbReference type="Google" id="ProtNLM"/>
    </source>
</evidence>
<dbReference type="EMBL" id="JBHTJR010000014">
    <property type="protein sequence ID" value="MFD0991875.1"/>
    <property type="molecule type" value="Genomic_DNA"/>
</dbReference>
<organism evidence="1 2">
    <name type="scientific">Tenacibaculum geojense</name>
    <dbReference type="NCBI Taxonomy" id="915352"/>
    <lineage>
        <taxon>Bacteria</taxon>
        <taxon>Pseudomonadati</taxon>
        <taxon>Bacteroidota</taxon>
        <taxon>Flavobacteriia</taxon>
        <taxon>Flavobacteriales</taxon>
        <taxon>Flavobacteriaceae</taxon>
        <taxon>Tenacibaculum</taxon>
    </lineage>
</organism>
<evidence type="ECO:0000313" key="2">
    <source>
        <dbReference type="Proteomes" id="UP001597062"/>
    </source>
</evidence>